<dbReference type="GO" id="GO:0003743">
    <property type="term" value="F:translation initiation factor activity"/>
    <property type="evidence" value="ECO:0007669"/>
    <property type="project" value="UniProtKB-KW"/>
</dbReference>
<dbReference type="GO" id="GO:0003924">
    <property type="term" value="F:GTPase activity"/>
    <property type="evidence" value="ECO:0007669"/>
    <property type="project" value="InterPro"/>
</dbReference>
<dbReference type="InterPro" id="IPR005225">
    <property type="entry name" value="Small_GTP-bd"/>
</dbReference>
<dbReference type="Pfam" id="PF22042">
    <property type="entry name" value="EF-G_D2"/>
    <property type="match status" value="1"/>
</dbReference>
<dbReference type="PANTHER" id="PTHR43381:SF20">
    <property type="entry name" value="TRANSLATION INITIATION FACTOR IF-2, MITOCHONDRIAL"/>
    <property type="match status" value="1"/>
</dbReference>
<dbReference type="SUPFAM" id="SSF50447">
    <property type="entry name" value="Translation proteins"/>
    <property type="match status" value="2"/>
</dbReference>
<keyword evidence="6" id="KW-0809">Transit peptide</keyword>
<dbReference type="InterPro" id="IPR009000">
    <property type="entry name" value="Transl_B-barrel_sf"/>
</dbReference>
<dbReference type="EMBL" id="JAHWGI010001106">
    <property type="protein sequence ID" value="KAK3922620.1"/>
    <property type="molecule type" value="Genomic_DNA"/>
</dbReference>
<dbReference type="FunFam" id="2.40.30.10:FF:000007">
    <property type="entry name" value="Translation initiation factor IF-2"/>
    <property type="match status" value="1"/>
</dbReference>
<dbReference type="SUPFAM" id="SSF52540">
    <property type="entry name" value="P-loop containing nucleoside triphosphate hydrolases"/>
    <property type="match status" value="1"/>
</dbReference>
<dbReference type="PROSITE" id="PS51722">
    <property type="entry name" value="G_TR_2"/>
    <property type="match status" value="1"/>
</dbReference>
<dbReference type="InterPro" id="IPR000795">
    <property type="entry name" value="T_Tr_GTP-bd_dom"/>
</dbReference>
<comment type="subcellular location">
    <subcellularLocation>
        <location evidence="1">Mitochondrion</location>
    </subcellularLocation>
</comment>
<dbReference type="FunFam" id="3.40.50.300:FF:000019">
    <property type="entry name" value="Translation initiation factor IF-2"/>
    <property type="match status" value="1"/>
</dbReference>
<dbReference type="InterPro" id="IPR023115">
    <property type="entry name" value="TIF_IF2_dom3"/>
</dbReference>
<protein>
    <recommendedName>
        <fullName evidence="10">Translation initiation factor IF-2, mitochondrial</fullName>
    </recommendedName>
</protein>
<evidence type="ECO:0000256" key="2">
    <source>
        <dbReference type="ARBA" id="ARBA00007733"/>
    </source>
</evidence>
<evidence type="ECO:0000256" key="10">
    <source>
        <dbReference type="ARBA" id="ARBA00044200"/>
    </source>
</evidence>
<dbReference type="Pfam" id="PF00009">
    <property type="entry name" value="GTP_EFTU"/>
    <property type="match status" value="1"/>
</dbReference>
<dbReference type="Pfam" id="PF11987">
    <property type="entry name" value="IF-2"/>
    <property type="match status" value="1"/>
</dbReference>
<dbReference type="Gene3D" id="2.40.30.10">
    <property type="entry name" value="Translation factors"/>
    <property type="match status" value="2"/>
</dbReference>
<dbReference type="CDD" id="cd03702">
    <property type="entry name" value="IF2_mtIF2_II"/>
    <property type="match status" value="1"/>
</dbReference>
<evidence type="ECO:0000256" key="9">
    <source>
        <dbReference type="ARBA" id="ARBA00025162"/>
    </source>
</evidence>
<keyword evidence="4" id="KW-0547">Nucleotide-binding</keyword>
<evidence type="ECO:0000256" key="4">
    <source>
        <dbReference type="ARBA" id="ARBA00022741"/>
    </source>
</evidence>
<dbReference type="AlphaFoldDB" id="A0AAE1HL86"/>
<dbReference type="HAMAP" id="MF_00100_B">
    <property type="entry name" value="IF_2_B"/>
    <property type="match status" value="1"/>
</dbReference>
<accession>A0AAE1HL86</accession>
<comment type="caution">
    <text evidence="12">The sequence shown here is derived from an EMBL/GenBank/DDBJ whole genome shotgun (WGS) entry which is preliminary data.</text>
</comment>
<proteinExistence type="inferred from homology"/>
<dbReference type="InterPro" id="IPR044145">
    <property type="entry name" value="IF2_II"/>
</dbReference>
<reference evidence="12" key="1">
    <citation type="submission" date="2021-07" db="EMBL/GenBank/DDBJ databases">
        <authorList>
            <person name="Catto M.A."/>
            <person name="Jacobson A."/>
            <person name="Kennedy G."/>
            <person name="Labadie P."/>
            <person name="Hunt B.G."/>
            <person name="Srinivasan R."/>
        </authorList>
    </citation>
    <scope>NUCLEOTIDE SEQUENCE</scope>
    <source>
        <strain evidence="12">PL_HMW_Pooled</strain>
        <tissue evidence="12">Head</tissue>
    </source>
</reference>
<dbReference type="InterPro" id="IPR053905">
    <property type="entry name" value="EF-G-like_DII"/>
</dbReference>
<dbReference type="NCBIfam" id="TIGR00231">
    <property type="entry name" value="small_GTP"/>
    <property type="match status" value="1"/>
</dbReference>
<sequence length="716" mass="80069">MAASLVRLGLRNGRYVTLNNGVKMLVEDILTFDKLAAIHCSKYFSRKAIPYHRTASFHTDCSRGASKKDEEWRREHLLKKLDKKKREKVEIWRNMSVEDLAKQLDRPTKDLMEVLHTHITDGHFYRKKKDIINSVEILRDTVRFFGKAPYLIAPKTDDSKSQFLDALPRPPADPKDLVKRAPIVTIMGHVDHGKTTLLDYLRKANVVASEFGGITQHIGAFSVNLGEKDKVTFIDTPGHAAFTSMRARGANATDIVVLVVAADDGVMEQTVESIRMAQEAEAPIIVAINKIDKPTANIKRTEEMLAQHGIFTENMGGDIQAVPISALNGTNVETLVEAIILQSEIMDLKSDPQGLAEGVIVESRKDPHKGKLATAIVQRGTLRKGAILVAGTAHAKVRLMFDENGQQISQAPPSTPVEMMGWKELPAAGDVVLEVESEKRAQQVINYRKSKQTENKGLADQAVVQEKMQEHRKLHFEKRRQAANLGFLYLKEKREKLWVEDNTPRVKVIIKGDVDGSVEAIMDVLETYDDSTVPLDVVHFGVGDLSPNDIEAAALFNAIVYCFNVKAEPKLKDEAKKKGVPIKQMNVIYRLIDDIKNELEQKMPTEEEEEIIGEADVIQQFDVTEKRKKLVVAGLRVTKGEIIKSERVKLVRGETILHDGTIASLRHLKNEVKSMKSGTECGLMLDDASIPVRLGDIIVCYKPVQVKKKIDWDPGF</sequence>
<keyword evidence="5" id="KW-0648">Protein biosynthesis</keyword>
<comment type="similarity">
    <text evidence="2">Belongs to the TRAFAC class translation factor GTPase superfamily. Classic translation factor GTPase family. IF-2 subfamily.</text>
</comment>
<dbReference type="InterPro" id="IPR015760">
    <property type="entry name" value="TIF_IF2"/>
</dbReference>
<evidence type="ECO:0000313" key="12">
    <source>
        <dbReference type="EMBL" id="KAK3922620.1"/>
    </source>
</evidence>
<dbReference type="GO" id="GO:0005739">
    <property type="term" value="C:mitochondrion"/>
    <property type="evidence" value="ECO:0007669"/>
    <property type="project" value="UniProtKB-SubCell"/>
</dbReference>
<dbReference type="InterPro" id="IPR027417">
    <property type="entry name" value="P-loop_NTPase"/>
</dbReference>
<dbReference type="GO" id="GO:0005525">
    <property type="term" value="F:GTP binding"/>
    <property type="evidence" value="ECO:0007669"/>
    <property type="project" value="UniProtKB-KW"/>
</dbReference>
<dbReference type="Proteomes" id="UP001219518">
    <property type="component" value="Unassembled WGS sequence"/>
</dbReference>
<evidence type="ECO:0000256" key="7">
    <source>
        <dbReference type="ARBA" id="ARBA00023128"/>
    </source>
</evidence>
<dbReference type="PANTHER" id="PTHR43381">
    <property type="entry name" value="TRANSLATION INITIATION FACTOR IF-2-RELATED"/>
    <property type="match status" value="1"/>
</dbReference>
<dbReference type="CDD" id="cd01887">
    <property type="entry name" value="IF2_eIF5B"/>
    <property type="match status" value="1"/>
</dbReference>
<reference evidence="12" key="2">
    <citation type="journal article" date="2023" name="BMC Genomics">
        <title>Pest status, molecular evolution, and epigenetic factors derived from the genome assembly of Frankliniella fusca, a thysanopteran phytovirus vector.</title>
        <authorList>
            <person name="Catto M.A."/>
            <person name="Labadie P.E."/>
            <person name="Jacobson A.L."/>
            <person name="Kennedy G.G."/>
            <person name="Srinivasan R."/>
            <person name="Hunt B.G."/>
        </authorList>
    </citation>
    <scope>NUCLEOTIDE SEQUENCE</scope>
    <source>
        <strain evidence="12">PL_HMW_Pooled</strain>
    </source>
</reference>
<dbReference type="SUPFAM" id="SSF52156">
    <property type="entry name" value="Initiation factor IF2/eIF5b, domain 3"/>
    <property type="match status" value="1"/>
</dbReference>
<evidence type="ECO:0000256" key="5">
    <source>
        <dbReference type="ARBA" id="ARBA00022917"/>
    </source>
</evidence>
<dbReference type="InterPro" id="IPR000178">
    <property type="entry name" value="TF_IF2_bacterial-like"/>
</dbReference>
<dbReference type="InterPro" id="IPR036925">
    <property type="entry name" value="TIF_IF2_dom3_sf"/>
</dbReference>
<keyword evidence="8" id="KW-0342">GTP-binding</keyword>
<evidence type="ECO:0000313" key="13">
    <source>
        <dbReference type="Proteomes" id="UP001219518"/>
    </source>
</evidence>
<evidence type="ECO:0000256" key="3">
    <source>
        <dbReference type="ARBA" id="ARBA00022540"/>
    </source>
</evidence>
<keyword evidence="13" id="KW-1185">Reference proteome</keyword>
<comment type="function">
    <text evidence="9">One of the essential components for the initiation of protein synthesis. Protects formylmethionyl-tRNA from spontaneous hydrolysis and promotes its binding to the 30S ribosomal subunits. Also involved in the hydrolysis of GTP during the formation of the 70S ribosomal complex.</text>
</comment>
<dbReference type="FunFam" id="2.40.30.10:FF:000008">
    <property type="entry name" value="Translation initiation factor IF-2"/>
    <property type="match status" value="1"/>
</dbReference>
<evidence type="ECO:0000259" key="11">
    <source>
        <dbReference type="PROSITE" id="PS51722"/>
    </source>
</evidence>
<feature type="domain" description="Tr-type G" evidence="11">
    <location>
        <begin position="179"/>
        <end position="349"/>
    </location>
</feature>
<evidence type="ECO:0000256" key="1">
    <source>
        <dbReference type="ARBA" id="ARBA00004173"/>
    </source>
</evidence>
<keyword evidence="7" id="KW-0496">Mitochondrion</keyword>
<keyword evidence="3 12" id="KW-0396">Initiation factor</keyword>
<evidence type="ECO:0000256" key="6">
    <source>
        <dbReference type="ARBA" id="ARBA00022946"/>
    </source>
</evidence>
<dbReference type="NCBIfam" id="TIGR00487">
    <property type="entry name" value="IF-2"/>
    <property type="match status" value="1"/>
</dbReference>
<gene>
    <name evidence="12" type="ORF">KUF71_001416</name>
</gene>
<evidence type="ECO:0000256" key="8">
    <source>
        <dbReference type="ARBA" id="ARBA00023134"/>
    </source>
</evidence>
<dbReference type="FunFam" id="3.40.50.10050:FF:000001">
    <property type="entry name" value="Translation initiation factor IF-2"/>
    <property type="match status" value="1"/>
</dbReference>
<organism evidence="12 13">
    <name type="scientific">Frankliniella fusca</name>
    <dbReference type="NCBI Taxonomy" id="407009"/>
    <lineage>
        <taxon>Eukaryota</taxon>
        <taxon>Metazoa</taxon>
        <taxon>Ecdysozoa</taxon>
        <taxon>Arthropoda</taxon>
        <taxon>Hexapoda</taxon>
        <taxon>Insecta</taxon>
        <taxon>Pterygota</taxon>
        <taxon>Neoptera</taxon>
        <taxon>Paraneoptera</taxon>
        <taxon>Thysanoptera</taxon>
        <taxon>Terebrantia</taxon>
        <taxon>Thripoidea</taxon>
        <taxon>Thripidae</taxon>
        <taxon>Frankliniella</taxon>
    </lineage>
</organism>
<dbReference type="PROSITE" id="PS01176">
    <property type="entry name" value="IF2"/>
    <property type="match status" value="1"/>
</dbReference>
<dbReference type="Gene3D" id="3.40.50.300">
    <property type="entry name" value="P-loop containing nucleotide triphosphate hydrolases"/>
    <property type="match status" value="1"/>
</dbReference>
<name>A0AAE1HL86_9NEOP</name>
<dbReference type="Gene3D" id="3.40.50.10050">
    <property type="entry name" value="Translation initiation factor IF- 2, domain 3"/>
    <property type="match status" value="1"/>
</dbReference>